<protein>
    <recommendedName>
        <fullName evidence="16">Nuclear hormone receptor HR3</fullName>
    </recommendedName>
</protein>
<dbReference type="PROSITE" id="PS51030">
    <property type="entry name" value="NUCLEAR_REC_DBD_2"/>
    <property type="match status" value="1"/>
</dbReference>
<evidence type="ECO:0000256" key="8">
    <source>
        <dbReference type="ARBA" id="ARBA00023170"/>
    </source>
</evidence>
<dbReference type="AlphaFoldDB" id="A0A9P1I6Q0"/>
<dbReference type="CDD" id="cd06968">
    <property type="entry name" value="NR_DBD_ROR"/>
    <property type="match status" value="1"/>
</dbReference>
<dbReference type="GO" id="GO:0005634">
    <property type="term" value="C:nucleus"/>
    <property type="evidence" value="ECO:0007669"/>
    <property type="project" value="UniProtKB-SubCell"/>
</dbReference>
<dbReference type="InterPro" id="IPR013088">
    <property type="entry name" value="Znf_NHR/GATA"/>
</dbReference>
<dbReference type="PROSITE" id="PS00031">
    <property type="entry name" value="NUCLEAR_REC_DBD_1"/>
    <property type="match status" value="1"/>
</dbReference>
<keyword evidence="9 10" id="KW-0539">Nucleus</keyword>
<dbReference type="EMBL" id="CANHGI010000001">
    <property type="protein sequence ID" value="CAI5439307.1"/>
    <property type="molecule type" value="Genomic_DNA"/>
</dbReference>
<proteinExistence type="inferred from homology"/>
<keyword evidence="4 10" id="KW-0862">Zinc</keyword>
<evidence type="ECO:0000259" key="12">
    <source>
        <dbReference type="PROSITE" id="PS51030"/>
    </source>
</evidence>
<dbReference type="InterPro" id="IPR001628">
    <property type="entry name" value="Znf_hrmn_rcpt"/>
</dbReference>
<dbReference type="SMART" id="SM00399">
    <property type="entry name" value="ZnF_C4"/>
    <property type="match status" value="1"/>
</dbReference>
<dbReference type="PRINTS" id="PR00047">
    <property type="entry name" value="STROIDFINGER"/>
</dbReference>
<dbReference type="InterPro" id="IPR001723">
    <property type="entry name" value="Nuclear_hrmn_rcpt"/>
</dbReference>
<feature type="region of interest" description="Disordered" evidence="11">
    <location>
        <begin position="302"/>
        <end position="352"/>
    </location>
</feature>
<dbReference type="InterPro" id="IPR000536">
    <property type="entry name" value="Nucl_hrmn_rcpt_lig-bd"/>
</dbReference>
<sequence>MSAPPLIMKRIKNESPHLPCTSSPDQVIEHAADPIGSETLILQPTQPQHTSPEMDEFAKYLQSVAQTSGNDENGAQHFSPNGFSHVYTTATNREKPVIVSAQIEVIPCKVCGDKSSGVHYGVITCEGCKGFFRRSQSSIVNYQCPRQKNCVVDRVNRNRCQYCRLKKCIELGMSRDAVKFGRMSKKQREKVEDEPHNMSSSSSSSPPSTMPLIEKIKVEIAGEKKVRMHKQLAEASGMSYQSLYGDYSPPPSHPNYCFDQSIYSHYAAATSTNGGTSTPNGYPLTVNAAAAAPVTPISQYGGGATSAGSANSSNGGSVGGGASGDSVAGNGPGAGYVAHQASGGSFPSPQVPEDDTVARVINSFEQQHHLYRTTHDVCDVDLNRISSLSRGDGWELFAHELNPLIQSIIEFAKCVDGFMTLPQETQIQLLKGSVFELSLIFAAMHYNMETQAVCGDRTNLPFSCLSAEDPIEMQLINDVHTTLHDIASLQPNVAELALLAACLLLELTSTPIAATAILGSAEMTVTVTADILRNSLHQLIASRLGCLDTTIGRVQEIEQRIRQTARLHLQALQRFRELDPVSSERLPALYKELFTADQIC</sequence>
<comment type="caution">
    <text evidence="14">The sequence shown here is derived from an EMBL/GenBank/DDBJ whole genome shotgun (WGS) entry which is preliminary data.</text>
</comment>
<dbReference type="PANTHER" id="PTHR45805">
    <property type="entry name" value="NUCLEAR HORMONE RECEPTOR HR3-RELATED"/>
    <property type="match status" value="1"/>
</dbReference>
<keyword evidence="8 10" id="KW-0675">Receptor</keyword>
<dbReference type="SUPFAM" id="SSF57716">
    <property type="entry name" value="Glucocorticoid receptor-like (DNA-binding domain)"/>
    <property type="match status" value="1"/>
</dbReference>
<dbReference type="Gene3D" id="3.30.50.10">
    <property type="entry name" value="Erythroid Transcription Factor GATA-1, subunit A"/>
    <property type="match status" value="1"/>
</dbReference>
<evidence type="ECO:0000256" key="4">
    <source>
        <dbReference type="ARBA" id="ARBA00022833"/>
    </source>
</evidence>
<dbReference type="OrthoDB" id="5771769at2759"/>
<dbReference type="SUPFAM" id="SSF48508">
    <property type="entry name" value="Nuclear receptor ligand-binding domain"/>
    <property type="match status" value="1"/>
</dbReference>
<evidence type="ECO:0000313" key="14">
    <source>
        <dbReference type="EMBL" id="CAI5439307.1"/>
    </source>
</evidence>
<evidence type="ECO:0000256" key="6">
    <source>
        <dbReference type="ARBA" id="ARBA00023125"/>
    </source>
</evidence>
<keyword evidence="7 10" id="KW-0804">Transcription</keyword>
<evidence type="ECO:0000256" key="1">
    <source>
        <dbReference type="ARBA" id="ARBA00004123"/>
    </source>
</evidence>
<gene>
    <name evidence="14" type="ORF">CAMP_LOCUS1944</name>
</gene>
<keyword evidence="2 10" id="KW-0479">Metal-binding</keyword>
<dbReference type="SMART" id="SM00430">
    <property type="entry name" value="HOLI"/>
    <property type="match status" value="1"/>
</dbReference>
<keyword evidence="3 10" id="KW-0863">Zinc-finger</keyword>
<evidence type="ECO:0000313" key="15">
    <source>
        <dbReference type="Proteomes" id="UP001152747"/>
    </source>
</evidence>
<evidence type="ECO:0000256" key="10">
    <source>
        <dbReference type="RuleBase" id="RU004334"/>
    </source>
</evidence>
<keyword evidence="15" id="KW-1185">Reference proteome</keyword>
<dbReference type="GO" id="GO:0004879">
    <property type="term" value="F:nuclear receptor activity"/>
    <property type="evidence" value="ECO:0007669"/>
    <property type="project" value="TreeGrafter"/>
</dbReference>
<dbReference type="FunFam" id="3.30.50.10:FF:000003">
    <property type="entry name" value="Nuclear orphan receptor ROR-beta"/>
    <property type="match status" value="1"/>
</dbReference>
<keyword evidence="6 10" id="KW-0238">DNA-binding</keyword>
<dbReference type="PANTHER" id="PTHR45805:SF2">
    <property type="entry name" value="NUCLEAR HORMONE RECEPTOR HR3-RELATED"/>
    <property type="match status" value="1"/>
</dbReference>
<dbReference type="GO" id="GO:0000978">
    <property type="term" value="F:RNA polymerase II cis-regulatory region sequence-specific DNA binding"/>
    <property type="evidence" value="ECO:0007669"/>
    <property type="project" value="TreeGrafter"/>
</dbReference>
<dbReference type="PROSITE" id="PS51843">
    <property type="entry name" value="NR_LBD"/>
    <property type="match status" value="1"/>
</dbReference>
<feature type="domain" description="NR LBD" evidence="13">
    <location>
        <begin position="353"/>
        <end position="600"/>
    </location>
</feature>
<name>A0A9P1I6Q0_9PELO</name>
<dbReference type="Pfam" id="PF00104">
    <property type="entry name" value="Hormone_recep"/>
    <property type="match status" value="1"/>
</dbReference>
<dbReference type="GO" id="GO:0008270">
    <property type="term" value="F:zinc ion binding"/>
    <property type="evidence" value="ECO:0007669"/>
    <property type="project" value="UniProtKB-KW"/>
</dbReference>
<evidence type="ECO:0000256" key="5">
    <source>
        <dbReference type="ARBA" id="ARBA00023015"/>
    </source>
</evidence>
<dbReference type="InterPro" id="IPR044101">
    <property type="entry name" value="NR_DBD_ROR"/>
</dbReference>
<feature type="compositionally biased region" description="Low complexity" evidence="11">
    <location>
        <begin position="306"/>
        <end position="315"/>
    </location>
</feature>
<evidence type="ECO:0008006" key="16">
    <source>
        <dbReference type="Google" id="ProtNLM"/>
    </source>
</evidence>
<feature type="region of interest" description="Disordered" evidence="11">
    <location>
        <begin position="180"/>
        <end position="211"/>
    </location>
</feature>
<comment type="subcellular location">
    <subcellularLocation>
        <location evidence="1 10">Nucleus</location>
    </subcellularLocation>
</comment>
<evidence type="ECO:0000256" key="11">
    <source>
        <dbReference type="SAM" id="MobiDB-lite"/>
    </source>
</evidence>
<feature type="domain" description="Nuclear receptor" evidence="12">
    <location>
        <begin position="105"/>
        <end position="180"/>
    </location>
</feature>
<accession>A0A9P1I6Q0</accession>
<evidence type="ECO:0000256" key="9">
    <source>
        <dbReference type="ARBA" id="ARBA00023242"/>
    </source>
</evidence>
<evidence type="ECO:0000259" key="13">
    <source>
        <dbReference type="PROSITE" id="PS51843"/>
    </source>
</evidence>
<evidence type="ECO:0000256" key="3">
    <source>
        <dbReference type="ARBA" id="ARBA00022771"/>
    </source>
</evidence>
<keyword evidence="5 10" id="KW-0805">Transcription regulation</keyword>
<dbReference type="InterPro" id="IPR035500">
    <property type="entry name" value="NHR-like_dom_sf"/>
</dbReference>
<organism evidence="14 15">
    <name type="scientific">Caenorhabditis angaria</name>
    <dbReference type="NCBI Taxonomy" id="860376"/>
    <lineage>
        <taxon>Eukaryota</taxon>
        <taxon>Metazoa</taxon>
        <taxon>Ecdysozoa</taxon>
        <taxon>Nematoda</taxon>
        <taxon>Chromadorea</taxon>
        <taxon>Rhabditida</taxon>
        <taxon>Rhabditina</taxon>
        <taxon>Rhabditomorpha</taxon>
        <taxon>Rhabditoidea</taxon>
        <taxon>Rhabditidae</taxon>
        <taxon>Peloderinae</taxon>
        <taxon>Caenorhabditis</taxon>
    </lineage>
</organism>
<comment type="similarity">
    <text evidence="10">Belongs to the nuclear hormone receptor family.</text>
</comment>
<dbReference type="Gene3D" id="1.10.565.10">
    <property type="entry name" value="Retinoid X Receptor"/>
    <property type="match status" value="1"/>
</dbReference>
<dbReference type="Pfam" id="PF00105">
    <property type="entry name" value="zf-C4"/>
    <property type="match status" value="1"/>
</dbReference>
<reference evidence="14" key="1">
    <citation type="submission" date="2022-11" db="EMBL/GenBank/DDBJ databases">
        <authorList>
            <person name="Kikuchi T."/>
        </authorList>
    </citation>
    <scope>NUCLEOTIDE SEQUENCE</scope>
    <source>
        <strain evidence="14">PS1010</strain>
    </source>
</reference>
<dbReference type="PRINTS" id="PR00398">
    <property type="entry name" value="STRDHORMONER"/>
</dbReference>
<evidence type="ECO:0000256" key="2">
    <source>
        <dbReference type="ARBA" id="ARBA00022723"/>
    </source>
</evidence>
<dbReference type="Proteomes" id="UP001152747">
    <property type="component" value="Unassembled WGS sequence"/>
</dbReference>
<evidence type="ECO:0000256" key="7">
    <source>
        <dbReference type="ARBA" id="ARBA00023163"/>
    </source>
</evidence>